<evidence type="ECO:0000313" key="6">
    <source>
        <dbReference type="EMBL" id="SEJ15594.1"/>
    </source>
</evidence>
<feature type="compositionally biased region" description="Basic and acidic residues" evidence="3">
    <location>
        <begin position="808"/>
        <end position="820"/>
    </location>
</feature>
<feature type="transmembrane region" description="Helical" evidence="4">
    <location>
        <begin position="587"/>
        <end position="608"/>
    </location>
</feature>
<dbReference type="Proteomes" id="UP000199403">
    <property type="component" value="Unassembled WGS sequence"/>
</dbReference>
<evidence type="ECO:0000256" key="3">
    <source>
        <dbReference type="SAM" id="MobiDB-lite"/>
    </source>
</evidence>
<evidence type="ECO:0000313" key="7">
    <source>
        <dbReference type="Proteomes" id="UP000199403"/>
    </source>
</evidence>
<gene>
    <name evidence="6" type="ORF">SAMN05192553_102665</name>
</gene>
<protein>
    <submittedName>
        <fullName evidence="6">Phage tail tape measure protein, TP901 family, core region</fullName>
    </submittedName>
</protein>
<dbReference type="PANTHER" id="PTHR37813:SF1">
    <property type="entry name" value="FELS-2 PROPHAGE PROTEIN"/>
    <property type="match status" value="1"/>
</dbReference>
<feature type="transmembrane region" description="Helical" evidence="4">
    <location>
        <begin position="512"/>
        <end position="533"/>
    </location>
</feature>
<dbReference type="NCBIfam" id="TIGR01760">
    <property type="entry name" value="tape_meas_TP901"/>
    <property type="match status" value="1"/>
</dbReference>
<sequence length="1360" mass="151770">MAKKLRDEDLILNIVVNGDRGKKEIGELERAVKDTNAELRALEREEKKLRRSGKQNTEQYRAVTDAIKQKNNALTIAESRLKVLRSQIDVNKMSLVDLRREMNRVRRLRDLAGPHTEQWRKHDERLKEVTARYQELDGRARTTGSSLQRMAGRFNHYIGVLTAGFATMIAAVSGIRKTINDFAEFDDKLADVMKTTNLTKEEVRLLNEELKKIDTRTSQNDLLGLSRVAGKLGIQGTEDILGFVRASDQIGVALSEDLGGDVEAAITQVGKLVDIFKIAEDVPLEDALLKVGSAINELGMASTANEGFIVEFTRRMAGVGPLANVSITDLMGMAATLDSLGQTSEVSTTALSQLFLQMAKNADVFAKYASMDASGFRELLNTDANEAFLRVLDGVRNNADGLTNLADTLGDLGQDGGRVIGVLGSLANNTEKLRQQQELSNQAFERGTSLTEEFGIKNETAQAQLDKARKGLQNMVVELGEKLMPVMTVSTNGFTYFVRILTILFDFIQDNWKLITTLTAAVLGYNLALFASTNYMRVFNSLSRINIGLIALQRNGMLLLAAAQALFTGNLSRATAAMRVFNAVSRVNPWLLIAAGVAAATTAIYHYFKGLTSAQKAQQKLQDVQIQAEQSIAREKVQMERLLAVARDKTRSDEDRMKAIKALQQLSPNYLGNLSLETINTEEATKATERYIESLLKKAAVQAAEDELVALQKKRIEALQTGQDEELSLWQKTKLAVLRFGNEEGLVNDVREQYRRENRQNMEADFKAQEELLTGFIQKNMDLNQKVQPVSLFSGDGSDQPPVGRTVSSDKPKSDKDSKLAAELKKQAEYRQQVLEAQLSLIEQERLAYKKRLQEAGIFGKERQNMTEEEIRVLEALEKEHQANLNQLDAQALRTAMDRKQAAFNQELQELRIAHNEQYKEIKSLEEARAFLRDDLSTEALEGLRNIRQAQQEIDKKFRREEEALVKAHLQELQGELQAVLDTGQWEGLDLSDRVLSDEEKETINARLAEVRQQLSELGLGTGTEIAEDRGLRRSNVDVLGFTPDDWETFFANLRQGAVSMDGLLMATQALGQVWSQYNAMRTAAEQRELQQYELANQQKEAALKRRLDQGLISQEKYNQEVDRLNADLDKKRAVYERNRAKRERNVALMSAIVNTAAGVAKSLPNLALAAIVGVMGGLQIATIKKEPLPEIPGAQSGGFADVVRKQDKKMFRSRGFAGPGYVDDPRILVAESGREFIASNEAYENPTIRPVLDAIDTAQRNGTISTVNLEKVMARRMEMFTMPGRQRGGFAQTLPTPAAPAAMSLDTEAKELIRKNNELMADLRGEIRKGIRADVSLLGRRGFYEAEKDYKEIEQNVNL</sequence>
<evidence type="ECO:0000256" key="1">
    <source>
        <dbReference type="ARBA" id="ARBA00022612"/>
    </source>
</evidence>
<dbReference type="Pfam" id="PF10145">
    <property type="entry name" value="PhageMin_Tail"/>
    <property type="match status" value="1"/>
</dbReference>
<feature type="region of interest" description="Disordered" evidence="3">
    <location>
        <begin position="790"/>
        <end position="820"/>
    </location>
</feature>
<evidence type="ECO:0000259" key="5">
    <source>
        <dbReference type="Pfam" id="PF10145"/>
    </source>
</evidence>
<feature type="coiled-coil region" evidence="2">
    <location>
        <begin position="25"/>
        <end position="87"/>
    </location>
</feature>
<feature type="coiled-coil region" evidence="2">
    <location>
        <begin position="1083"/>
        <end position="1135"/>
    </location>
</feature>
<accession>A0A1H6WK55</accession>
<keyword evidence="2" id="KW-0175">Coiled coil</keyword>
<keyword evidence="7" id="KW-1185">Reference proteome</keyword>
<feature type="transmembrane region" description="Helical" evidence="4">
    <location>
        <begin position="154"/>
        <end position="175"/>
    </location>
</feature>
<keyword evidence="4" id="KW-0812">Transmembrane</keyword>
<keyword evidence="4" id="KW-0472">Membrane</keyword>
<reference evidence="7" key="1">
    <citation type="submission" date="2016-10" db="EMBL/GenBank/DDBJ databases">
        <authorList>
            <person name="Varghese N."/>
            <person name="Submissions S."/>
        </authorList>
    </citation>
    <scope>NUCLEOTIDE SEQUENCE [LARGE SCALE GENOMIC DNA]</scope>
    <source>
        <strain evidence="7">IBRC-M 10761</strain>
    </source>
</reference>
<feature type="domain" description="Phage tail tape measure protein" evidence="5">
    <location>
        <begin position="214"/>
        <end position="392"/>
    </location>
</feature>
<keyword evidence="4" id="KW-1133">Transmembrane helix</keyword>
<keyword evidence="1" id="KW-1188">Viral release from host cell</keyword>
<dbReference type="RefSeq" id="WP_092171886.1">
    <property type="nucleotide sequence ID" value="NZ_FNZH01000002.1"/>
</dbReference>
<dbReference type="OrthoDB" id="840436at2"/>
<name>A0A1H6WK55_9BACT</name>
<organism evidence="6 7">
    <name type="scientific">Cyclobacterium xiamenense</name>
    <dbReference type="NCBI Taxonomy" id="1297121"/>
    <lineage>
        <taxon>Bacteria</taxon>
        <taxon>Pseudomonadati</taxon>
        <taxon>Bacteroidota</taxon>
        <taxon>Cytophagia</taxon>
        <taxon>Cytophagales</taxon>
        <taxon>Cyclobacteriaceae</taxon>
        <taxon>Cyclobacterium</taxon>
    </lineage>
</organism>
<feature type="coiled-coil region" evidence="2">
    <location>
        <begin position="1303"/>
        <end position="1330"/>
    </location>
</feature>
<dbReference type="PANTHER" id="PTHR37813">
    <property type="entry name" value="FELS-2 PROPHAGE PROTEIN"/>
    <property type="match status" value="1"/>
</dbReference>
<feature type="coiled-coil region" evidence="2">
    <location>
        <begin position="871"/>
        <end position="935"/>
    </location>
</feature>
<evidence type="ECO:0000256" key="2">
    <source>
        <dbReference type="SAM" id="Coils"/>
    </source>
</evidence>
<dbReference type="InterPro" id="IPR010090">
    <property type="entry name" value="Phage_tape_meas"/>
</dbReference>
<dbReference type="STRING" id="1416801.SAMN05192553_102665"/>
<proteinExistence type="predicted"/>
<dbReference type="EMBL" id="FNZH01000002">
    <property type="protein sequence ID" value="SEJ15594.1"/>
    <property type="molecule type" value="Genomic_DNA"/>
</dbReference>
<evidence type="ECO:0000256" key="4">
    <source>
        <dbReference type="SAM" id="Phobius"/>
    </source>
</evidence>